<evidence type="ECO:0000313" key="4">
    <source>
        <dbReference type="Proteomes" id="UP000266301"/>
    </source>
</evidence>
<organism evidence="3 4">
    <name type="scientific">Clostridium fermenticellae</name>
    <dbReference type="NCBI Taxonomy" id="2068654"/>
    <lineage>
        <taxon>Bacteria</taxon>
        <taxon>Bacillati</taxon>
        <taxon>Bacillota</taxon>
        <taxon>Clostridia</taxon>
        <taxon>Eubacteriales</taxon>
        <taxon>Clostridiaceae</taxon>
        <taxon>Clostridium</taxon>
    </lineage>
</organism>
<feature type="transmembrane region" description="Helical" evidence="2">
    <location>
        <begin position="6"/>
        <end position="22"/>
    </location>
</feature>
<keyword evidence="2" id="KW-1133">Transmembrane helix</keyword>
<feature type="transmembrane region" description="Helical" evidence="2">
    <location>
        <begin position="34"/>
        <end position="52"/>
    </location>
</feature>
<dbReference type="SUPFAM" id="SSF57884">
    <property type="entry name" value="Ada DNA repair protein, N-terminal domain (N-Ada 10)"/>
    <property type="match status" value="1"/>
</dbReference>
<dbReference type="AlphaFoldDB" id="A0A386H1V6"/>
<accession>A0A386H1V6</accession>
<feature type="compositionally biased region" description="Basic and acidic residues" evidence="1">
    <location>
        <begin position="116"/>
        <end position="125"/>
    </location>
</feature>
<gene>
    <name evidence="3" type="ORF">D4Z93_03565</name>
</gene>
<reference evidence="3 4" key="1">
    <citation type="journal article" date="2019" name="Int. J. Syst. Evol. Microbiol.">
        <title>Clostridium fermenticellae sp. nov., isolated from the mud in a fermentation cellar for the production of the Chinese liquor, baijiu.</title>
        <authorList>
            <person name="Xu P.X."/>
            <person name="Chai L.J."/>
            <person name="Qiu T."/>
            <person name="Zhang X.J."/>
            <person name="Lu Z.M."/>
            <person name="Xiao C."/>
            <person name="Wang S.T."/>
            <person name="Shen C.H."/>
            <person name="Shi J.S."/>
            <person name="Xu Z.H."/>
        </authorList>
    </citation>
    <scope>NUCLEOTIDE SEQUENCE [LARGE SCALE GENOMIC DNA]</scope>
    <source>
        <strain evidence="3 4">JN500901</strain>
    </source>
</reference>
<dbReference type="KEGG" id="cfer:D4Z93_03565"/>
<dbReference type="InterPro" id="IPR035451">
    <property type="entry name" value="Ada-like_dom_sf"/>
</dbReference>
<name>A0A386H1V6_9CLOT</name>
<feature type="region of interest" description="Disordered" evidence="1">
    <location>
        <begin position="77"/>
        <end position="130"/>
    </location>
</feature>
<dbReference type="EMBL" id="CP032416">
    <property type="protein sequence ID" value="AYD39646.1"/>
    <property type="molecule type" value="Genomic_DNA"/>
</dbReference>
<evidence type="ECO:0000313" key="3">
    <source>
        <dbReference type="EMBL" id="AYD39646.1"/>
    </source>
</evidence>
<keyword evidence="4" id="KW-1185">Reference proteome</keyword>
<dbReference type="Proteomes" id="UP000266301">
    <property type="component" value="Chromosome"/>
</dbReference>
<keyword evidence="2" id="KW-0472">Membrane</keyword>
<protein>
    <submittedName>
        <fullName evidence="3">Uncharacterized protein</fullName>
    </submittedName>
</protein>
<evidence type="ECO:0000256" key="2">
    <source>
        <dbReference type="SAM" id="Phobius"/>
    </source>
</evidence>
<sequence>MKWIFLFLGFMFEILFLYSLMIKPVICFKKWQSGVLYGIPMVLYMTLFFLILNVEYQTFKINIEASNSMVVSNTVSVLPSTSTPTTSSDKNSNDTSKGDIIGDTDSKIYHIPGDPDYEKEMKKTSNNEYFKTTSEAEAAGYRASKKTPK</sequence>
<evidence type="ECO:0000256" key="1">
    <source>
        <dbReference type="SAM" id="MobiDB-lite"/>
    </source>
</evidence>
<dbReference type="RefSeq" id="WP_119970441.1">
    <property type="nucleotide sequence ID" value="NZ_CP032416.1"/>
</dbReference>
<dbReference type="OrthoDB" id="1928949at2"/>
<proteinExistence type="predicted"/>
<keyword evidence="2" id="KW-0812">Transmembrane</keyword>
<dbReference type="Gene3D" id="3.40.10.10">
    <property type="entry name" value="DNA Methylphosphotriester Repair Domain"/>
    <property type="match status" value="1"/>
</dbReference>
<feature type="compositionally biased region" description="Low complexity" evidence="1">
    <location>
        <begin position="77"/>
        <end position="95"/>
    </location>
</feature>